<evidence type="ECO:0000313" key="9">
    <source>
        <dbReference type="EMBL" id="EGG17739.1"/>
    </source>
</evidence>
<feature type="region of interest" description="Disordered" evidence="7">
    <location>
        <begin position="950"/>
        <end position="1029"/>
    </location>
</feature>
<evidence type="ECO:0000256" key="2">
    <source>
        <dbReference type="ARBA" id="ARBA00004574"/>
    </source>
</evidence>
<dbReference type="RefSeq" id="XP_004356223.1">
    <property type="nucleotide sequence ID" value="XM_004356170.1"/>
</dbReference>
<reference evidence="10" key="1">
    <citation type="journal article" date="2011" name="Genome Res.">
        <title>Phylogeny-wide analysis of social amoeba genomes highlights ancient origins for complex intercellular communication.</title>
        <authorList>
            <person name="Heidel A.J."/>
            <person name="Lawal H.M."/>
            <person name="Felder M."/>
            <person name="Schilde C."/>
            <person name="Helps N.R."/>
            <person name="Tunggal B."/>
            <person name="Rivero F."/>
            <person name="John U."/>
            <person name="Schleicher M."/>
            <person name="Eichinger L."/>
            <person name="Platzer M."/>
            <person name="Noegel A.A."/>
            <person name="Schaap P."/>
            <person name="Gloeckner G."/>
        </authorList>
    </citation>
    <scope>NUCLEOTIDE SEQUENCE [LARGE SCALE GENOMIC DNA]</scope>
    <source>
        <strain evidence="10">SH3</strain>
    </source>
</reference>
<dbReference type="GO" id="GO:0000723">
    <property type="term" value="P:telomere maintenance"/>
    <property type="evidence" value="ECO:0007669"/>
    <property type="project" value="TreeGrafter"/>
</dbReference>
<dbReference type="PANTHER" id="PTHR22928">
    <property type="entry name" value="TELOMERE-ASSOCIATED PROTEIN RIF1"/>
    <property type="match status" value="1"/>
</dbReference>
<sequence length="1093" mass="124432">MDTILKTLETSVRGGSTGKEARDAFNQLLGLLKEHVENDTISQSFKLTPQTITTYIKIYQYYISSSNNNQPSSDNLAISSLRCLGYFIYSKFIVGHLLENQIKDISILLENTISTTKNKNICNFAVWCLTSQAFPNGPISTKLAKTYCNILETVPFGSPTIEREVLLSFTHIYAQNPQIFLPMAHKWIPLLFDKMLANSSTSGDVGKLSEEMIKRLILPAPPHELFAPEVYKELTQGLIQEIDVFISKLTSLNDKNELHCATIWGYFIYFLGEELFSNSIINKILKLPEKWFVCLENPELRCQTFISWRYLIDALRQKSLVIPKRLNLIATPLSLGLKRETNSNVKLNCFITWLYLLNALGGDLPNTFHIVASPIITFLIEDNDFGLDCLNLLSIILLKESKMRETIFKSYQIAIEPFQDSFISSQWINQNFGLLQKVLLTSLEKTKDVLIEIWQGLLDRVSEICNKESSDNGNIQQLIQNILKTFEGIANRIIMEEQCQNSLNIQYLQTVLQFLIRSIPRSILFSIDYSQKSKQKQLTPFDFIMSNLLDIGINVKDKELKTTIKTILNDSIQFSCSNSPDLLLKIVSALDIINIEENNQIDSIDFILQFWILNATIIFNSFEKSQFMSSHMINQKSLTSLRMVLVYPFKMLDSLKVSSETILDLKKCWKNLFESFYRVFSIKTSLIVCLDQIIENISTTRWQLNLDFCLDTIVSVLQLMDFNSTTTTKNKSSDDIFTKYSDTFRFLNTILIELNWVNYELNQSIGGNVKSIITILNQIFEKKVNGQSKQLFGLLEIFNPSFNLYMKSPPKDISKEAKSSIALVKNAFNKLWSDILNSATTIVKNEGYNDDLLAKFNDLLVNAFQSRQQSIMDSTLSFWNQTFGQSPNYKLNYTPTLHSILNGLKEKVDIKIPLSSSDFNHNQQQKPDINATLESLDTCTFQDKSNLPITNNFVKNQKPNVQNDQKVTKRKKMDGGRPSIVTSTSPIKNDDHDTTIPEIDIDLPPVKSSLSTSTPPGSSKTAPASPDDEMMVIQNRVAQANSSNMDIKSLLLNITRLNFEEYSTNSLLEFQGLALLISNEINGTLLQRNDKLK</sequence>
<evidence type="ECO:0000259" key="8">
    <source>
        <dbReference type="Pfam" id="PF12231"/>
    </source>
</evidence>
<evidence type="ECO:0000256" key="3">
    <source>
        <dbReference type="ARBA" id="ARBA00022454"/>
    </source>
</evidence>
<keyword evidence="6" id="KW-0131">Cell cycle</keyword>
<dbReference type="Pfam" id="PF12231">
    <property type="entry name" value="Rif1_N"/>
    <property type="match status" value="1"/>
</dbReference>
<dbReference type="GO" id="GO:0140445">
    <property type="term" value="C:chromosome, telomeric repeat region"/>
    <property type="evidence" value="ECO:0007669"/>
    <property type="project" value="TreeGrafter"/>
</dbReference>
<dbReference type="STRING" id="1054147.F4Q3Y3"/>
<feature type="compositionally biased region" description="Polar residues" evidence="7">
    <location>
        <begin position="950"/>
        <end position="965"/>
    </location>
</feature>
<evidence type="ECO:0000256" key="6">
    <source>
        <dbReference type="ARBA" id="ARBA00023306"/>
    </source>
</evidence>
<dbReference type="AlphaFoldDB" id="F4Q3Y3"/>
<keyword evidence="4" id="KW-0779">Telomere</keyword>
<protein>
    <recommendedName>
        <fullName evidence="8">Telomere-associated protein Rif1 N-terminal domain-containing protein</fullName>
    </recommendedName>
</protein>
<evidence type="ECO:0000256" key="1">
    <source>
        <dbReference type="ARBA" id="ARBA00004123"/>
    </source>
</evidence>
<keyword evidence="5" id="KW-0539">Nucleus</keyword>
<feature type="domain" description="Telomere-associated protein Rif1 N-terminal" evidence="8">
    <location>
        <begin position="15"/>
        <end position="370"/>
    </location>
</feature>
<evidence type="ECO:0000256" key="4">
    <source>
        <dbReference type="ARBA" id="ARBA00022895"/>
    </source>
</evidence>
<evidence type="ECO:0000256" key="7">
    <source>
        <dbReference type="SAM" id="MobiDB-lite"/>
    </source>
</evidence>
<organism evidence="9 10">
    <name type="scientific">Cavenderia fasciculata</name>
    <name type="common">Slime mold</name>
    <name type="synonym">Dictyostelium fasciculatum</name>
    <dbReference type="NCBI Taxonomy" id="261658"/>
    <lineage>
        <taxon>Eukaryota</taxon>
        <taxon>Amoebozoa</taxon>
        <taxon>Evosea</taxon>
        <taxon>Eumycetozoa</taxon>
        <taxon>Dictyostelia</taxon>
        <taxon>Acytosteliales</taxon>
        <taxon>Cavenderiaceae</taxon>
        <taxon>Cavenderia</taxon>
    </lineage>
</organism>
<evidence type="ECO:0000256" key="5">
    <source>
        <dbReference type="ARBA" id="ARBA00023242"/>
    </source>
</evidence>
<gene>
    <name evidence="9" type="ORF">DFA_08738</name>
</gene>
<comment type="subcellular location">
    <subcellularLocation>
        <location evidence="2">Chromosome</location>
        <location evidence="2">Telomere</location>
    </subcellularLocation>
    <subcellularLocation>
        <location evidence="1">Nucleus</location>
    </subcellularLocation>
</comment>
<proteinExistence type="predicted"/>
<dbReference type="KEGG" id="dfa:DFA_08738"/>
<dbReference type="GO" id="GO:0005634">
    <property type="term" value="C:nucleus"/>
    <property type="evidence" value="ECO:0007669"/>
    <property type="project" value="UniProtKB-SubCell"/>
</dbReference>
<dbReference type="PANTHER" id="PTHR22928:SF3">
    <property type="entry name" value="TELOMERE-ASSOCIATED PROTEIN RIF1"/>
    <property type="match status" value="1"/>
</dbReference>
<dbReference type="EMBL" id="GL883021">
    <property type="protein sequence ID" value="EGG17739.1"/>
    <property type="molecule type" value="Genomic_DNA"/>
</dbReference>
<dbReference type="OrthoDB" id="5399929at2759"/>
<dbReference type="OMA" id="GMCEYFK"/>
<dbReference type="InterPro" id="IPR016024">
    <property type="entry name" value="ARM-type_fold"/>
</dbReference>
<accession>F4Q3Y3</accession>
<dbReference type="GeneID" id="14869863"/>
<evidence type="ECO:0000313" key="10">
    <source>
        <dbReference type="Proteomes" id="UP000007797"/>
    </source>
</evidence>
<dbReference type="Proteomes" id="UP000007797">
    <property type="component" value="Unassembled WGS sequence"/>
</dbReference>
<feature type="compositionally biased region" description="Low complexity" evidence="7">
    <location>
        <begin position="1007"/>
        <end position="1025"/>
    </location>
</feature>
<name>F4Q3Y3_CACFS</name>
<keyword evidence="3" id="KW-0158">Chromosome</keyword>
<dbReference type="InterPro" id="IPR022031">
    <property type="entry name" value="Rif1_N"/>
</dbReference>
<dbReference type="SUPFAM" id="SSF48371">
    <property type="entry name" value="ARM repeat"/>
    <property type="match status" value="1"/>
</dbReference>
<keyword evidence="10" id="KW-1185">Reference proteome</keyword>